<dbReference type="HOGENOM" id="CLU_2190091_0_0_1"/>
<protein>
    <submittedName>
        <fullName evidence="2">Uncharacterized protein</fullName>
    </submittedName>
</protein>
<evidence type="ECO:0000313" key="2">
    <source>
        <dbReference type="EMBL" id="KIL64614.1"/>
    </source>
</evidence>
<evidence type="ECO:0000313" key="3">
    <source>
        <dbReference type="Proteomes" id="UP000054549"/>
    </source>
</evidence>
<reference evidence="2 3" key="1">
    <citation type="submission" date="2014-04" db="EMBL/GenBank/DDBJ databases">
        <title>Evolutionary Origins and Diversification of the Mycorrhizal Mutualists.</title>
        <authorList>
            <consortium name="DOE Joint Genome Institute"/>
            <consortium name="Mycorrhizal Genomics Consortium"/>
            <person name="Kohler A."/>
            <person name="Kuo A."/>
            <person name="Nagy L.G."/>
            <person name="Floudas D."/>
            <person name="Copeland A."/>
            <person name="Barry K.W."/>
            <person name="Cichocki N."/>
            <person name="Veneault-Fourrey C."/>
            <person name="LaButti K."/>
            <person name="Lindquist E.A."/>
            <person name="Lipzen A."/>
            <person name="Lundell T."/>
            <person name="Morin E."/>
            <person name="Murat C."/>
            <person name="Riley R."/>
            <person name="Ohm R."/>
            <person name="Sun H."/>
            <person name="Tunlid A."/>
            <person name="Henrissat B."/>
            <person name="Grigoriev I.V."/>
            <person name="Hibbett D.S."/>
            <person name="Martin F."/>
        </authorList>
    </citation>
    <scope>NUCLEOTIDE SEQUENCE [LARGE SCALE GENOMIC DNA]</scope>
    <source>
        <strain evidence="2 3">Koide BX008</strain>
    </source>
</reference>
<gene>
    <name evidence="2" type="ORF">M378DRAFT_163081</name>
</gene>
<dbReference type="AlphaFoldDB" id="A0A0C2TCU2"/>
<organism evidence="2 3">
    <name type="scientific">Amanita muscaria (strain Koide BX008)</name>
    <dbReference type="NCBI Taxonomy" id="946122"/>
    <lineage>
        <taxon>Eukaryota</taxon>
        <taxon>Fungi</taxon>
        <taxon>Dikarya</taxon>
        <taxon>Basidiomycota</taxon>
        <taxon>Agaricomycotina</taxon>
        <taxon>Agaricomycetes</taxon>
        <taxon>Agaricomycetidae</taxon>
        <taxon>Agaricales</taxon>
        <taxon>Pluteineae</taxon>
        <taxon>Amanitaceae</taxon>
        <taxon>Amanita</taxon>
    </lineage>
</organism>
<keyword evidence="3" id="KW-1185">Reference proteome</keyword>
<accession>A0A0C2TCU2</accession>
<feature type="region of interest" description="Disordered" evidence="1">
    <location>
        <begin position="39"/>
        <end position="68"/>
    </location>
</feature>
<dbReference type="Proteomes" id="UP000054549">
    <property type="component" value="Unassembled WGS sequence"/>
</dbReference>
<sequence length="109" mass="12217">MKRTEDIAERMKRPGNNRKFCNLLSRVETTGPGLPRTLLKGLDGCSQSPQKRVKNIDGPYNLRPGGELQDHARQATPRTRWVGDCTQSSQRNLIGVGDSGEQHRSVNFE</sequence>
<evidence type="ECO:0000256" key="1">
    <source>
        <dbReference type="SAM" id="MobiDB-lite"/>
    </source>
</evidence>
<feature type="non-terminal residue" evidence="2">
    <location>
        <position position="109"/>
    </location>
</feature>
<feature type="region of interest" description="Disordered" evidence="1">
    <location>
        <begin position="90"/>
        <end position="109"/>
    </location>
</feature>
<name>A0A0C2TCU2_AMAMK</name>
<proteinExistence type="predicted"/>
<dbReference type="InParanoid" id="A0A0C2TCU2"/>
<feature type="compositionally biased region" description="Basic and acidic residues" evidence="1">
    <location>
        <begin position="100"/>
        <end position="109"/>
    </location>
</feature>
<dbReference type="EMBL" id="KN818248">
    <property type="protein sequence ID" value="KIL64614.1"/>
    <property type="molecule type" value="Genomic_DNA"/>
</dbReference>